<evidence type="ECO:0000313" key="2">
    <source>
        <dbReference type="Proteomes" id="UP001412067"/>
    </source>
</evidence>
<comment type="caution">
    <text evidence="1">The sequence shown here is derived from an EMBL/GenBank/DDBJ whole genome shotgun (WGS) entry which is preliminary data.</text>
</comment>
<accession>A0ABR2MYZ9</accession>
<reference evidence="1 2" key="1">
    <citation type="journal article" date="2022" name="Nat. Plants">
        <title>Genomes of leafy and leafless Platanthera orchids illuminate the evolution of mycoheterotrophy.</title>
        <authorList>
            <person name="Li M.H."/>
            <person name="Liu K.W."/>
            <person name="Li Z."/>
            <person name="Lu H.C."/>
            <person name="Ye Q.L."/>
            <person name="Zhang D."/>
            <person name="Wang J.Y."/>
            <person name="Li Y.F."/>
            <person name="Zhong Z.M."/>
            <person name="Liu X."/>
            <person name="Yu X."/>
            <person name="Liu D.K."/>
            <person name="Tu X.D."/>
            <person name="Liu B."/>
            <person name="Hao Y."/>
            <person name="Liao X.Y."/>
            <person name="Jiang Y.T."/>
            <person name="Sun W.H."/>
            <person name="Chen J."/>
            <person name="Chen Y.Q."/>
            <person name="Ai Y."/>
            <person name="Zhai J.W."/>
            <person name="Wu S.S."/>
            <person name="Zhou Z."/>
            <person name="Hsiao Y.Y."/>
            <person name="Wu W.L."/>
            <person name="Chen Y.Y."/>
            <person name="Lin Y.F."/>
            <person name="Hsu J.L."/>
            <person name="Li C.Y."/>
            <person name="Wang Z.W."/>
            <person name="Zhao X."/>
            <person name="Zhong W.Y."/>
            <person name="Ma X.K."/>
            <person name="Ma L."/>
            <person name="Huang J."/>
            <person name="Chen G.Z."/>
            <person name="Huang M.Z."/>
            <person name="Huang L."/>
            <person name="Peng D.H."/>
            <person name="Luo Y.B."/>
            <person name="Zou S.Q."/>
            <person name="Chen S.P."/>
            <person name="Lan S."/>
            <person name="Tsai W.C."/>
            <person name="Van de Peer Y."/>
            <person name="Liu Z.J."/>
        </authorList>
    </citation>
    <scope>NUCLEOTIDE SEQUENCE [LARGE SCALE GENOMIC DNA]</scope>
    <source>
        <strain evidence="1">Lor288</strain>
    </source>
</reference>
<sequence>MRFLNLMGCSGCRKRPSDNSFPTLLGAEDPALAAVVEPVVFRAKSCRSPLWRPALTVISEDAESSADSAAGRRAAPALAKRGSVKLTSRVLPQATERNTRYSDSALLLLLVLNQMIFLLT</sequence>
<organism evidence="1 2">
    <name type="scientific">Platanthera guangdongensis</name>
    <dbReference type="NCBI Taxonomy" id="2320717"/>
    <lineage>
        <taxon>Eukaryota</taxon>
        <taxon>Viridiplantae</taxon>
        <taxon>Streptophyta</taxon>
        <taxon>Embryophyta</taxon>
        <taxon>Tracheophyta</taxon>
        <taxon>Spermatophyta</taxon>
        <taxon>Magnoliopsida</taxon>
        <taxon>Liliopsida</taxon>
        <taxon>Asparagales</taxon>
        <taxon>Orchidaceae</taxon>
        <taxon>Orchidoideae</taxon>
        <taxon>Orchideae</taxon>
        <taxon>Orchidinae</taxon>
        <taxon>Platanthera</taxon>
    </lineage>
</organism>
<gene>
    <name evidence="1" type="ORF">KSP40_PGU016957</name>
</gene>
<proteinExistence type="predicted"/>
<dbReference type="EMBL" id="JBBWWR010000003">
    <property type="protein sequence ID" value="KAK8969448.1"/>
    <property type="molecule type" value="Genomic_DNA"/>
</dbReference>
<evidence type="ECO:0000313" key="1">
    <source>
        <dbReference type="EMBL" id="KAK8969448.1"/>
    </source>
</evidence>
<keyword evidence="2" id="KW-1185">Reference proteome</keyword>
<protein>
    <submittedName>
        <fullName evidence="1">Uncharacterized protein</fullName>
    </submittedName>
</protein>
<dbReference type="Proteomes" id="UP001412067">
    <property type="component" value="Unassembled WGS sequence"/>
</dbReference>
<name>A0ABR2MYZ9_9ASPA</name>